<organism evidence="1 2">
    <name type="scientific">Rotaria socialis</name>
    <dbReference type="NCBI Taxonomy" id="392032"/>
    <lineage>
        <taxon>Eukaryota</taxon>
        <taxon>Metazoa</taxon>
        <taxon>Spiralia</taxon>
        <taxon>Gnathifera</taxon>
        <taxon>Rotifera</taxon>
        <taxon>Eurotatoria</taxon>
        <taxon>Bdelloidea</taxon>
        <taxon>Philodinida</taxon>
        <taxon>Philodinidae</taxon>
        <taxon>Rotaria</taxon>
    </lineage>
</organism>
<evidence type="ECO:0000313" key="2">
    <source>
        <dbReference type="Proteomes" id="UP000663848"/>
    </source>
</evidence>
<evidence type="ECO:0000313" key="1">
    <source>
        <dbReference type="EMBL" id="CAF5016515.1"/>
    </source>
</evidence>
<dbReference type="InterPro" id="IPR031248">
    <property type="entry name" value="RNF213"/>
</dbReference>
<dbReference type="AlphaFoldDB" id="A0A822BMS9"/>
<dbReference type="Proteomes" id="UP000663848">
    <property type="component" value="Unassembled WGS sequence"/>
</dbReference>
<proteinExistence type="predicted"/>
<feature type="non-terminal residue" evidence="1">
    <location>
        <position position="163"/>
    </location>
</feature>
<accession>A0A822BMS9</accession>
<gene>
    <name evidence="1" type="ORF">QYT958_LOCUS39560</name>
</gene>
<comment type="caution">
    <text evidence="1">The sequence shown here is derived from an EMBL/GenBank/DDBJ whole genome shotgun (WGS) entry which is preliminary data.</text>
</comment>
<sequence>MMELPTGTAPNRSLRDNIFVLFACILNRIPLFLCGKPGSSKSSAVQIVISNLKGKKSKDPYFQTLPELVAVSFQGSQNCTSESIIKVFERAANYSPVKSISELLPVIVFDEIGLAELSPHNPLKVLHAELEVENNRYGFVGVSNWRLDASKMNRALYLSTPDP</sequence>
<dbReference type="SUPFAM" id="SSF52540">
    <property type="entry name" value="P-loop containing nucleoside triphosphate hydrolases"/>
    <property type="match status" value="1"/>
</dbReference>
<reference evidence="1" key="1">
    <citation type="submission" date="2021-02" db="EMBL/GenBank/DDBJ databases">
        <authorList>
            <person name="Nowell W R."/>
        </authorList>
    </citation>
    <scope>NUCLEOTIDE SEQUENCE</scope>
</reference>
<protein>
    <submittedName>
        <fullName evidence="1">Uncharacterized protein</fullName>
    </submittedName>
</protein>
<dbReference type="GO" id="GO:0004842">
    <property type="term" value="F:ubiquitin-protein transferase activity"/>
    <property type="evidence" value="ECO:0007669"/>
    <property type="project" value="InterPro"/>
</dbReference>
<dbReference type="EMBL" id="CAJOBR010037335">
    <property type="protein sequence ID" value="CAF5016515.1"/>
    <property type="molecule type" value="Genomic_DNA"/>
</dbReference>
<dbReference type="PANTHER" id="PTHR22605">
    <property type="entry name" value="RZ-TYPE DOMAIN-CONTAINING PROTEIN"/>
    <property type="match status" value="1"/>
</dbReference>
<dbReference type="Gene3D" id="3.40.50.300">
    <property type="entry name" value="P-loop containing nucleotide triphosphate hydrolases"/>
    <property type="match status" value="1"/>
</dbReference>
<dbReference type="GO" id="GO:0016887">
    <property type="term" value="F:ATP hydrolysis activity"/>
    <property type="evidence" value="ECO:0007669"/>
    <property type="project" value="InterPro"/>
</dbReference>
<name>A0A822BMS9_9BILA</name>
<dbReference type="InterPro" id="IPR027417">
    <property type="entry name" value="P-loop_NTPase"/>
</dbReference>
<dbReference type="PANTHER" id="PTHR22605:SF1">
    <property type="entry name" value="RZ-TYPE DOMAIN-CONTAINING PROTEIN"/>
    <property type="match status" value="1"/>
</dbReference>